<keyword evidence="25" id="KW-1185">Reference proteome</keyword>
<dbReference type="GO" id="GO:0030430">
    <property type="term" value="C:host cell cytoplasm"/>
    <property type="evidence" value="ECO:0007669"/>
    <property type="project" value="UniProtKB-SubCell"/>
</dbReference>
<comment type="function">
    <text evidence="21">RNA-directed RNA polymerase that catalyzes the transcription of viral mRNAs, their capping and polyadenylation. The template is composed of the viral RNA tightly encapsidated by the nucleoprotein (N). The viral polymerase binds to the genomic RNA at the 3' leader promoter, and transcribes subsequently all viral mRNAs with a decreasing efficiency. The first gene is the most transcribed, and the last the least transcribed. The viral phosphoprotein acts as a processivity factor. Capping is concomitant with initiation of mRNA transcription. Indeed, a GDP polyribonucleotidyl transferase (PRNTase) adds the cap structure when the nascent RNA chain length has reached few nucleotides. Ribose 2'-O methylation of viral mRNA cap precedes and facilitates subsequent guanine-N-7 methylation, both activities being carried by the viral polymerase. Polyadenylation of mRNAs occur by a stuttering mechanism at a slipery stop site present at the end viral genes. After finishing transcription of a mRNA, the polymerase can resume transcription of the downstream gene.</text>
</comment>
<evidence type="ECO:0000256" key="11">
    <source>
        <dbReference type="ARBA" id="ARBA00022840"/>
    </source>
</evidence>
<keyword evidence="3 21" id="KW-0696">RNA-directed RNA polymerase</keyword>
<dbReference type="EC" id="2.1.1.-" evidence="21"/>
<accession>A0AAE7S118</accession>
<sequence length="2058" mass="236099">MAKTIPDSHLQSPIRPHERRLLLDTVAVEIPREIRRLQTTLPVNPELIVKDSEVTYGRILGYLYTGATKISDWLSDGISTITDASSKVIAASLLELGIIWNHPPPHPRQDQMFTYVFYWDDLRTRMQLLTRGTNEWKVYPGTCEMIQKVYYSWGYALLKIQEVWYVYDYLQVLMITDTLWARVNTILFNHMLPSTVPGKLDIDCIIALYKTVDIKFEIVGNDLYSSIKYWEPIMLGQLIEQYDPLHLRDSFRQVMLDGLIEEQSTLGDEWVELLDEYQLNENQLSELFGLYRHFGHPTVDEEGGCLKIKKIVEARRPPKAQTMNNLVGVLQRSFISTFIQKEGRWPKVTNSEELQSPVLREMIKNNARHINLYTSEVTLSDWKDIEFGQELDFDYHPDYTELLDDKALAPPRSKVRAIYHSAMLGYRAPKLLSSRRLMIAILEMSQLSVKEIIDKISQRKVPKDWMIIILHAKERELKLLPRMFALMVLEIRMYFAVTEANIKNKVFRYFPQQTMTLNESDSVKRLLGFTSVKKDSDYLSLFVMIDFSAWNTHWSLWSTAAVFRFLDRVLGLTEVYTYTHEFFRESLIALSSNLNPPTSVVGKQNSTGDPKECNTLWYNHHGGFDGLRQKGWTLVTIGLLLLVESVTGIKFQKIGQADNQVCRLYILKENPTLSDSDYIRTHPVQIQAAVDRFWEALNTLSADIGLKTKPEESAVSSNVMIYGKNIYVNGARTSMASKGISRAFPDVNEVYPSTFTKIGTLQTSGLTASHSGYDIVTACHYTQILTLLHFRHAISYSYLTMTKIPTRMISWVTTLDASLLLLLSNSDAGGLPIQSLYHYLYRGHPDPLTTYTTYLYHCASHIPIAAKMYSYFQKRLYTVGRADPELLISNPCSTNIASYPLLSSRFRSVLEELIIGMNKNRQLKELFPKNTKAQDQRIFNFLMKHRPLHPRFLHEVFRLTTTSARLTFIAKFANTRTSQLLLSKAQTQDTNLPDYEDLDFSYEHEKDPAKRLVIHDIDIGLVEYLQKLYKTVVALVPLAKDELICPTQLANDMRNYSWMELTEGERIEGVTVPHPCHQFTFSSSRTGEHSECQGTDEHITYILDSTDCNTLLTTIGSTPAYIGSRTREKVVGKIYTIASNSRPYQAAERAITLTTWCVDEIGSLFKFMQDLARSRTDVPLDVLEKCSGYIAGGSMPHRLDDHVTKSHTSNNFNINITSHVFCSTDLMGRFARGQENYVMHFQGVMHLGYSLILTKAVYEQLVSCCYHLHYRGSCCEEVIPDILITGDADIPALPFCPENPLLYTKITDLHDKSLNVYQGFPQQKHYNSAWAMAYILLGRIKSKLYTIVVGTVEKVDHKSTQFGVQEVRRVGLVQVMRWLALLICLHIDASRDSVVVYLTVIPTDIWSDIASVLLFPEFLPLCASYLELDGLADMYSKLHVLCKALNAKLKSEVMTILELLRKQKYHILDHPPFHITQDIKLSHMLRMWGREVHFRFKGKYKMREVISEALKTYYEEVSPEEDIVGSTPMSAVLIKRILCKYGYEGFREIWLDNKPILTYIPPESILRVQPLTTLEDEIMRQYPREIPDMRDIPANYIMTLKMPVQSENVSTVRVTCEVTSPIVIRKYRNDQRYRIVGQVSTAYLKYYEIVLREGWNNLQHALCIADGEGSVSRMFSILTHNPVYYNSLVAKENLPQHRGYQYIPGAFLDNPTLCKGGMLAAITGGDITTPEVQEGLMELITNDNVHIDIITCDAESSSAMSPLMTINILKSFVKLAHHLQIQRGILKTFLSDPVFSAYMGGLLQLIWTEVKLVTVVMSSHENTECFWVCQDFHPKISMSLIDTLPPYHVVVPDSCKNAVTPLRHYYQQRTRSQVPYQASFPGVSNLLLRAGLSMGFRLQGAKSFNAITNHLYPYMKDKSLEHNLLYCLHDITVILGRLLKSYQYVYEGAALSMAGGALMSRSSVMHQNFELYIVAAFNIKTAFALYKCSNNPEQLKRKYEYAMNNSIRLHDDYGKVIYTYHPTNRMEWDKAYLKHIWRTVGCLEYESKDKKKPARSRK</sequence>
<evidence type="ECO:0000313" key="25">
    <source>
        <dbReference type="Proteomes" id="UP000830880"/>
    </source>
</evidence>
<keyword evidence="15" id="KW-0511">Multifunctional enzyme</keyword>
<dbReference type="GeneID" id="80539754"/>
<evidence type="ECO:0000256" key="4">
    <source>
        <dbReference type="ARBA" id="ARBA00022603"/>
    </source>
</evidence>
<dbReference type="EC" id="3.6.1.-" evidence="21"/>
<dbReference type="InterPro" id="IPR014023">
    <property type="entry name" value="Mononeg_RNA_pol_cat"/>
</dbReference>
<comment type="subcellular location">
    <subcellularLocation>
        <location evidence="21">Virion</location>
    </subcellularLocation>
    <subcellularLocation>
        <location evidence="21">Host cytoplasm</location>
    </subcellularLocation>
</comment>
<dbReference type="InterPro" id="IPR016269">
    <property type="entry name" value="RNA-dir_pol_paramyxovirus"/>
</dbReference>
<evidence type="ECO:0000256" key="14">
    <source>
        <dbReference type="ARBA" id="ARBA00023042"/>
    </source>
</evidence>
<comment type="catalytic activity">
    <reaction evidence="19">
        <text>a 5'-end (5'-triphosphoguanosine)-adenylyl-adenylyl-cytidylyl-adenosine in mRNA + 2 S-adenosyl-L-methionine = a 5'-end (N(7)-methyl 5'-triphosphoguanosine)-(2'-O-methyladenylyl)-adenylyl-cytidylyl-adenosine in mRNA + 2 S-adenosyl-L-homocysteine + H(+)</text>
        <dbReference type="Rhea" id="RHEA:65376"/>
        <dbReference type="Rhea" id="RHEA-COMP:16797"/>
        <dbReference type="Rhea" id="RHEA-COMP:16798"/>
        <dbReference type="ChEBI" id="CHEBI:15378"/>
        <dbReference type="ChEBI" id="CHEBI:57856"/>
        <dbReference type="ChEBI" id="CHEBI:59789"/>
        <dbReference type="ChEBI" id="CHEBI:156483"/>
        <dbReference type="ChEBI" id="CHEBI:156484"/>
        <dbReference type="EC" id="2.1.1.375"/>
    </reaction>
</comment>
<keyword evidence="4 21" id="KW-0489">Methyltransferase</keyword>
<dbReference type="GO" id="GO:0005524">
    <property type="term" value="F:ATP binding"/>
    <property type="evidence" value="ECO:0007669"/>
    <property type="project" value="UniProtKB-KW"/>
</dbReference>
<keyword evidence="11 21" id="KW-0067">ATP-binding</keyword>
<dbReference type="GO" id="GO:0016787">
    <property type="term" value="F:hydrolase activity"/>
    <property type="evidence" value="ECO:0007669"/>
    <property type="project" value="UniProtKB-KW"/>
</dbReference>
<name>A0AAE7S118_9MONO</name>
<dbReference type="InterPro" id="IPR026890">
    <property type="entry name" value="Mononeg_mRNAcap"/>
</dbReference>
<gene>
    <name evidence="24" type="primary">L</name>
</gene>
<dbReference type="GO" id="GO:0044423">
    <property type="term" value="C:virion component"/>
    <property type="evidence" value="ECO:0007669"/>
    <property type="project" value="UniProtKB-KW"/>
</dbReference>
<evidence type="ECO:0000256" key="18">
    <source>
        <dbReference type="ARBA" id="ARBA00047332"/>
    </source>
</evidence>
<dbReference type="GO" id="GO:0003968">
    <property type="term" value="F:RNA-directed RNA polymerase activity"/>
    <property type="evidence" value="ECO:0007669"/>
    <property type="project" value="UniProtKB-KW"/>
</dbReference>
<feature type="domain" description="Mononegavirus-type SAM-dependent 2'-O-MTase" evidence="23">
    <location>
        <begin position="1634"/>
        <end position="1828"/>
    </location>
</feature>
<dbReference type="Gene3D" id="3.40.50.150">
    <property type="entry name" value="Vaccinia Virus protein VP39"/>
    <property type="match status" value="1"/>
</dbReference>
<organism evidence="24 25">
    <name type="scientific">Anisopteromalus calandrae negative-strand RNA virus 1</name>
    <dbReference type="NCBI Taxonomy" id="2848909"/>
    <lineage>
        <taxon>Viruses</taxon>
        <taxon>Riboviria</taxon>
        <taxon>Orthornavirae</taxon>
        <taxon>Negarnaviricota</taxon>
        <taxon>Haploviricotina</taxon>
        <taxon>Monjiviricetes</taxon>
        <taxon>Mononegavirales</taxon>
        <taxon>Lispiviridae</taxon>
        <taxon>Anidravirus</taxon>
        <taxon>Anidravirus hangzhouense</taxon>
    </lineage>
</organism>
<keyword evidence="7 21" id="KW-0949">S-adenosyl-L-methionine</keyword>
<evidence type="ECO:0000256" key="6">
    <source>
        <dbReference type="ARBA" id="ARBA00022679"/>
    </source>
</evidence>
<dbReference type="EC" id="2.7.7.48" evidence="21"/>
<dbReference type="PROSITE" id="PS51590">
    <property type="entry name" value="SAM_MT_MNV_L"/>
    <property type="match status" value="1"/>
</dbReference>
<evidence type="ECO:0000256" key="5">
    <source>
        <dbReference type="ARBA" id="ARBA00022664"/>
    </source>
</evidence>
<keyword evidence="5 21" id="KW-0507">mRNA processing</keyword>
<comment type="catalytic activity">
    <reaction evidence="18 21">
        <text>a 5'-end (5'-triphosphoguanosine)-adenylyl-adenylyl-cytidylyl-adenosine in mRNA + S-adenosyl-L-methionine = a 5'-end (5'-triphosphoguanosine)-(2'-O-methyladenylyl)-adenylyl-cytidylyl-adenosine in mRNA + S-adenosyl-L-homocysteine + H(+)</text>
        <dbReference type="Rhea" id="RHEA:65380"/>
        <dbReference type="Rhea" id="RHEA-COMP:16797"/>
        <dbReference type="Rhea" id="RHEA-COMP:16801"/>
        <dbReference type="ChEBI" id="CHEBI:15378"/>
        <dbReference type="ChEBI" id="CHEBI:57856"/>
        <dbReference type="ChEBI" id="CHEBI:59789"/>
        <dbReference type="ChEBI" id="CHEBI:156482"/>
        <dbReference type="ChEBI" id="CHEBI:156484"/>
    </reaction>
</comment>
<evidence type="ECO:0000256" key="10">
    <source>
        <dbReference type="ARBA" id="ARBA00022801"/>
    </source>
</evidence>
<proteinExistence type="inferred from homology"/>
<dbReference type="PROSITE" id="PS50526">
    <property type="entry name" value="RDRP_SSRNA_NEG_NONSEG"/>
    <property type="match status" value="1"/>
</dbReference>
<keyword evidence="13 21" id="KW-0693">Viral RNA replication</keyword>
<evidence type="ECO:0000256" key="13">
    <source>
        <dbReference type="ARBA" id="ARBA00022953"/>
    </source>
</evidence>
<evidence type="ECO:0000256" key="2">
    <source>
        <dbReference type="ARBA" id="ARBA00007934"/>
    </source>
</evidence>
<evidence type="ECO:0000259" key="23">
    <source>
        <dbReference type="PROSITE" id="PS51590"/>
    </source>
</evidence>
<protein>
    <recommendedName>
        <fullName evidence="21">RNA-directed RNA polymerase L</fullName>
        <shortName evidence="21">Protein L</shortName>
    </recommendedName>
    <alternativeName>
        <fullName evidence="21">Large structural protein</fullName>
    </alternativeName>
    <alternativeName>
        <fullName evidence="21">Replicase</fullName>
    </alternativeName>
    <alternativeName>
        <fullName evidence="21">Transcriptase</fullName>
    </alternativeName>
    <domain>
        <recommendedName>
            <fullName evidence="21">RNA-directed RNA polymerase</fullName>
            <ecNumber evidence="21">2.7.7.48</ecNumber>
        </recommendedName>
    </domain>
    <domain>
        <recommendedName>
            <fullName evidence="21">GTP phosphohydrolase</fullName>
            <ecNumber evidence="21">3.6.1.-</ecNumber>
        </recommendedName>
    </domain>
    <domain>
        <recommendedName>
            <fullName evidence="21">GDP polyribonucleotidyltransferase</fullName>
            <ecNumber evidence="21">2.7.7.88</ecNumber>
        </recommendedName>
        <alternativeName>
            <fullName evidence="21">PRNTase</fullName>
        </alternativeName>
    </domain>
    <domain>
        <recommendedName>
            <fullName evidence="21">mRNA (nucleoside-2'-O-)-methyltransferase</fullName>
            <shortName evidence="21">N1-2'-O-MTase</shortName>
            <ecNumber evidence="21">2.1.1.-</ecNumber>
        </recommendedName>
    </domain>
    <domain>
        <recommendedName>
            <fullName evidence="21">mRNA (guanine-N(7)-)-methyltransferase</fullName>
            <shortName evidence="21">G-N7-MTase</shortName>
        </recommendedName>
    </domain>
</protein>
<evidence type="ECO:0000256" key="21">
    <source>
        <dbReference type="PIRNR" id="PIRNR000830"/>
    </source>
</evidence>
<comment type="function">
    <text evidence="1 21">RNA-directed RNA polymerase that catalyzes the replication of viral genomic RNA. The template is composed of the viral RNA tightly encapsidated by the nucleoprotein (N). The replicase mode is dependent on intracellular N protein concentration. In this mode, the polymerase replicates the whole viral genome without recognizing transcriptional signals, and the replicated genome is not caped or polyadenylated.</text>
</comment>
<reference evidence="24" key="1">
    <citation type="journal article" date="2021" name="MSphere">
        <title>Diverse RNA Viruses Discovered in Three Parasitoid Wasps of the Rice Weevil Sitophilus oryzae.</title>
        <authorList>
            <person name="Wang F."/>
            <person name="Yuan B."/>
            <person name="Xiao S."/>
            <person name="Zhang J."/>
            <person name="Jia W."/>
            <person name="Fang Q."/>
            <person name="Wang F."/>
            <person name="Song Q."/>
            <person name="Ye G."/>
        </authorList>
    </citation>
    <scope>NUCLEOTIDE SEQUENCE</scope>
</reference>
<dbReference type="InterPro" id="IPR029063">
    <property type="entry name" value="SAM-dependent_MTases_sf"/>
</dbReference>
<evidence type="ECO:0000256" key="7">
    <source>
        <dbReference type="ARBA" id="ARBA00022691"/>
    </source>
</evidence>
<evidence type="ECO:0000256" key="15">
    <source>
        <dbReference type="ARBA" id="ARBA00023268"/>
    </source>
</evidence>
<comment type="catalytic activity">
    <reaction evidence="17 21">
        <text>a 5'-end (5'-triphosphoguanosine)-(2'-O-methyladenylyl)-adenylyl-cytidylyl-adenosine in mRNA + S-adenosyl-L-methionine = a 5'-end (N(7)-methyl 5'-triphosphoguanosine)-(2'-O-methyladenylyl)-adenylyl-cytidylyl-adenosine in mRNA + S-adenosyl-L-homocysteine</text>
        <dbReference type="Rhea" id="RHEA:65440"/>
        <dbReference type="Rhea" id="RHEA-COMP:16798"/>
        <dbReference type="Rhea" id="RHEA-COMP:16801"/>
        <dbReference type="ChEBI" id="CHEBI:57856"/>
        <dbReference type="ChEBI" id="CHEBI:59789"/>
        <dbReference type="ChEBI" id="CHEBI:156482"/>
        <dbReference type="ChEBI" id="CHEBI:156483"/>
    </reaction>
</comment>
<evidence type="ECO:0000259" key="22">
    <source>
        <dbReference type="PROSITE" id="PS50526"/>
    </source>
</evidence>
<dbReference type="InterPro" id="IPR025786">
    <property type="entry name" value="Mononega_L_MeTrfase"/>
</dbReference>
<evidence type="ECO:0000256" key="16">
    <source>
        <dbReference type="ARBA" id="ARBA00024494"/>
    </source>
</evidence>
<keyword evidence="10" id="KW-0378">Hydrolase</keyword>
<evidence type="ECO:0000256" key="1">
    <source>
        <dbReference type="ARBA" id="ARBA00003132"/>
    </source>
</evidence>
<evidence type="ECO:0000256" key="9">
    <source>
        <dbReference type="ARBA" id="ARBA00022741"/>
    </source>
</evidence>
<evidence type="ECO:0000313" key="24">
    <source>
        <dbReference type="EMBL" id="QWT43285.1"/>
    </source>
</evidence>
<dbReference type="PIRSF" id="PIRSF000830">
    <property type="entry name" value="RNA_pol_ParamyxoV"/>
    <property type="match status" value="1"/>
</dbReference>
<keyword evidence="8 21" id="KW-0548">Nucleotidyltransferase</keyword>
<keyword evidence="9 21" id="KW-0547">Nucleotide-binding</keyword>
<dbReference type="Pfam" id="PF14318">
    <property type="entry name" value="Mononeg_mRNAcap"/>
    <property type="match status" value="1"/>
</dbReference>
<comment type="catalytic activity">
    <reaction evidence="20 21">
        <text>GTP + H2O = GDP + phosphate + H(+)</text>
        <dbReference type="Rhea" id="RHEA:19669"/>
        <dbReference type="ChEBI" id="CHEBI:15377"/>
        <dbReference type="ChEBI" id="CHEBI:15378"/>
        <dbReference type="ChEBI" id="CHEBI:37565"/>
        <dbReference type="ChEBI" id="CHEBI:43474"/>
        <dbReference type="ChEBI" id="CHEBI:58189"/>
    </reaction>
</comment>
<comment type="catalytic activity">
    <reaction evidence="21">
        <text>RNA(n) + a ribonucleoside 5'-triphosphate = RNA(n+1) + diphosphate</text>
        <dbReference type="Rhea" id="RHEA:21248"/>
        <dbReference type="Rhea" id="RHEA-COMP:14527"/>
        <dbReference type="Rhea" id="RHEA-COMP:17342"/>
        <dbReference type="ChEBI" id="CHEBI:33019"/>
        <dbReference type="ChEBI" id="CHEBI:61557"/>
        <dbReference type="ChEBI" id="CHEBI:140395"/>
        <dbReference type="EC" id="2.7.7.48"/>
    </reaction>
</comment>
<dbReference type="KEGG" id="vg:80539754"/>
<dbReference type="Proteomes" id="UP000830880">
    <property type="component" value="Segment"/>
</dbReference>
<evidence type="ECO:0000256" key="19">
    <source>
        <dbReference type="ARBA" id="ARBA00047370"/>
    </source>
</evidence>
<evidence type="ECO:0000256" key="17">
    <source>
        <dbReference type="ARBA" id="ARBA00024499"/>
    </source>
</evidence>
<evidence type="ECO:0000256" key="20">
    <source>
        <dbReference type="ARBA" id="ARBA00048548"/>
    </source>
</evidence>
<feature type="domain" description="RdRp catalytic" evidence="22">
    <location>
        <begin position="539"/>
        <end position="730"/>
    </location>
</feature>
<keyword evidence="14 21" id="KW-0506">mRNA capping</keyword>
<keyword evidence="6 21" id="KW-0808">Transferase</keyword>
<comment type="similarity">
    <text evidence="2 21">Belongs to the paramyxovirus L protein family.</text>
</comment>
<evidence type="ECO:0000256" key="12">
    <source>
        <dbReference type="ARBA" id="ARBA00022844"/>
    </source>
</evidence>
<dbReference type="EMBL" id="MW864602">
    <property type="protein sequence ID" value="QWT43285.1"/>
    <property type="molecule type" value="Genomic_RNA"/>
</dbReference>
<dbReference type="GO" id="GO:0004482">
    <property type="term" value="F:mRNA 5'-cap (guanine-N7-)-methyltransferase activity"/>
    <property type="evidence" value="ECO:0007669"/>
    <property type="project" value="InterPro"/>
</dbReference>
<keyword evidence="21" id="KW-1035">Host cytoplasm</keyword>
<evidence type="ECO:0000256" key="8">
    <source>
        <dbReference type="ARBA" id="ARBA00022695"/>
    </source>
</evidence>
<dbReference type="Pfam" id="PF00946">
    <property type="entry name" value="Mononeg_RNA_pol"/>
    <property type="match status" value="1"/>
</dbReference>
<comment type="catalytic activity">
    <reaction evidence="16">
        <text>a 5'-end triphospho-adenylyl-adenylyl-cytidylyl-adenosine in mRNA + GDP + H(+) = a 5'-end (5'-triphosphoguanosine)-adenylyl-adenylyl-cytidylyl-adenosine in mRNA + diphosphate</text>
        <dbReference type="Rhea" id="RHEA:65436"/>
        <dbReference type="Rhea" id="RHEA-COMP:16797"/>
        <dbReference type="Rhea" id="RHEA-COMP:16799"/>
        <dbReference type="ChEBI" id="CHEBI:15378"/>
        <dbReference type="ChEBI" id="CHEBI:33019"/>
        <dbReference type="ChEBI" id="CHEBI:58189"/>
        <dbReference type="ChEBI" id="CHEBI:156484"/>
        <dbReference type="ChEBI" id="CHEBI:156503"/>
        <dbReference type="EC" id="2.7.7.88"/>
    </reaction>
</comment>
<dbReference type="RefSeq" id="YP_010801065.1">
    <property type="nucleotide sequence ID" value="NC_076943.1"/>
</dbReference>
<evidence type="ECO:0000256" key="3">
    <source>
        <dbReference type="ARBA" id="ARBA00022484"/>
    </source>
</evidence>
<dbReference type="EC" id="2.7.7.88" evidence="21"/>
<keyword evidence="12 21" id="KW-0946">Virion</keyword>